<gene>
    <name evidence="2" type="ORF">H9645_06595</name>
</gene>
<dbReference type="EMBL" id="JACSQJ010000002">
    <property type="protein sequence ID" value="MBD7987696.1"/>
    <property type="molecule type" value="Genomic_DNA"/>
</dbReference>
<protein>
    <submittedName>
        <fullName evidence="2">Uncharacterized protein</fullName>
    </submittedName>
</protein>
<name>A0ABR8UI77_9GAMM</name>
<accession>A0ABR8UI77</accession>
<organism evidence="2 3">
    <name type="scientific">Luteimonas colneyensis</name>
    <dbReference type="NCBI Taxonomy" id="2762230"/>
    <lineage>
        <taxon>Bacteria</taxon>
        <taxon>Pseudomonadati</taxon>
        <taxon>Pseudomonadota</taxon>
        <taxon>Gammaproteobacteria</taxon>
        <taxon>Lysobacterales</taxon>
        <taxon>Lysobacteraceae</taxon>
        <taxon>Luteimonas</taxon>
    </lineage>
</organism>
<proteinExistence type="predicted"/>
<feature type="signal peptide" evidence="1">
    <location>
        <begin position="1"/>
        <end position="22"/>
    </location>
</feature>
<dbReference type="Proteomes" id="UP000647183">
    <property type="component" value="Unassembled WGS sequence"/>
</dbReference>
<sequence length="147" mass="16163">MTNIPGALLSVAMFLTAPQVLAVDKSHPDSPEFDPVARMKRFDPSWEPPDVSAEDVAKHPLGSWENPVRTHGPTGQKRYLAKLTCPNGERPGYRRVGSRDGIYGFHVDGFEVLCGKRISLIYMDLYHPNYIENSPVPGFGLAPAGSD</sequence>
<evidence type="ECO:0000256" key="1">
    <source>
        <dbReference type="SAM" id="SignalP"/>
    </source>
</evidence>
<evidence type="ECO:0000313" key="2">
    <source>
        <dbReference type="EMBL" id="MBD7987696.1"/>
    </source>
</evidence>
<evidence type="ECO:0000313" key="3">
    <source>
        <dbReference type="Proteomes" id="UP000647183"/>
    </source>
</evidence>
<keyword evidence="1" id="KW-0732">Signal</keyword>
<dbReference type="RefSeq" id="WP_191728900.1">
    <property type="nucleotide sequence ID" value="NZ_JACSQJ010000002.1"/>
</dbReference>
<comment type="caution">
    <text evidence="2">The sequence shown here is derived from an EMBL/GenBank/DDBJ whole genome shotgun (WGS) entry which is preliminary data.</text>
</comment>
<reference evidence="2 3" key="1">
    <citation type="submission" date="2020-08" db="EMBL/GenBank/DDBJ databases">
        <title>A Genomic Blueprint of the Chicken Gut Microbiome.</title>
        <authorList>
            <person name="Gilroy R."/>
            <person name="Ravi A."/>
            <person name="Getino M."/>
            <person name="Pursley I."/>
            <person name="Horton D.L."/>
            <person name="Alikhan N.-F."/>
            <person name="Baker D."/>
            <person name="Gharbi K."/>
            <person name="Hall N."/>
            <person name="Watson M."/>
            <person name="Adriaenssens E.M."/>
            <person name="Foster-Nyarko E."/>
            <person name="Jarju S."/>
            <person name="Secka A."/>
            <person name="Antonio M."/>
            <person name="Oren A."/>
            <person name="Chaudhuri R."/>
            <person name="La Ragione R.M."/>
            <person name="Hildebrand F."/>
            <person name="Pallen M.J."/>
        </authorList>
    </citation>
    <scope>NUCLEOTIDE SEQUENCE [LARGE SCALE GENOMIC DNA]</scope>
    <source>
        <strain evidence="2 3">Sa2BVA3</strain>
    </source>
</reference>
<keyword evidence="3" id="KW-1185">Reference proteome</keyword>
<feature type="chain" id="PRO_5046619451" evidence="1">
    <location>
        <begin position="23"/>
        <end position="147"/>
    </location>
</feature>